<evidence type="ECO:0000313" key="1">
    <source>
        <dbReference type="EMBL" id="KAL3506221.1"/>
    </source>
</evidence>
<evidence type="ECO:0000313" key="3">
    <source>
        <dbReference type="Proteomes" id="UP001630127"/>
    </source>
</evidence>
<dbReference type="EMBL" id="JBJUIK010000013">
    <property type="protein sequence ID" value="KAL3506226.1"/>
    <property type="molecule type" value="Genomic_DNA"/>
</dbReference>
<dbReference type="Proteomes" id="UP001630127">
    <property type="component" value="Unassembled WGS sequence"/>
</dbReference>
<keyword evidence="3" id="KW-1185">Reference proteome</keyword>
<proteinExistence type="predicted"/>
<gene>
    <name evidence="1" type="ORF">ACH5RR_031603</name>
    <name evidence="2" type="ORF">ACH5RR_031608</name>
</gene>
<sequence length="144" mass="16432">MMRDLCSDKGREEEFIMILNFGGVKNPLLDSQSPTNTAFRLVIHMDDEVEGASKECSLQDNCQQLRSFLCLNPNSSFPGKEMIWPEGMVNLENSKSLRALKFEGYDFQEQRLPVELRKLISVRLLNVNKCKLAELPSSKASYHC</sequence>
<dbReference type="AlphaFoldDB" id="A0ABD2YFR7"/>
<organism evidence="2 3">
    <name type="scientific">Cinchona calisaya</name>
    <dbReference type="NCBI Taxonomy" id="153742"/>
    <lineage>
        <taxon>Eukaryota</taxon>
        <taxon>Viridiplantae</taxon>
        <taxon>Streptophyta</taxon>
        <taxon>Embryophyta</taxon>
        <taxon>Tracheophyta</taxon>
        <taxon>Spermatophyta</taxon>
        <taxon>Magnoliopsida</taxon>
        <taxon>eudicotyledons</taxon>
        <taxon>Gunneridae</taxon>
        <taxon>Pentapetalae</taxon>
        <taxon>asterids</taxon>
        <taxon>lamiids</taxon>
        <taxon>Gentianales</taxon>
        <taxon>Rubiaceae</taxon>
        <taxon>Cinchonoideae</taxon>
        <taxon>Cinchoneae</taxon>
        <taxon>Cinchona</taxon>
    </lineage>
</organism>
<protein>
    <submittedName>
        <fullName evidence="2">Uncharacterized protein</fullName>
    </submittedName>
</protein>
<reference evidence="2 3" key="1">
    <citation type="submission" date="2024-11" db="EMBL/GenBank/DDBJ databases">
        <title>A near-complete genome assembly of Cinchona calisaya.</title>
        <authorList>
            <person name="Lian D.C."/>
            <person name="Zhao X.W."/>
            <person name="Wei L."/>
        </authorList>
    </citation>
    <scope>NUCLEOTIDE SEQUENCE [LARGE SCALE GENOMIC DNA]</scope>
    <source>
        <tissue evidence="2">Nenye</tissue>
    </source>
</reference>
<accession>A0ABD2YFR7</accession>
<dbReference type="EMBL" id="JBJUIK010000013">
    <property type="protein sequence ID" value="KAL3506221.1"/>
    <property type="molecule type" value="Genomic_DNA"/>
</dbReference>
<comment type="caution">
    <text evidence="2">The sequence shown here is derived from an EMBL/GenBank/DDBJ whole genome shotgun (WGS) entry which is preliminary data.</text>
</comment>
<evidence type="ECO:0000313" key="2">
    <source>
        <dbReference type="EMBL" id="KAL3506226.1"/>
    </source>
</evidence>
<name>A0ABD2YFR7_9GENT</name>